<dbReference type="AlphaFoldDB" id="A0A5B7GDC3"/>
<evidence type="ECO:0000256" key="1">
    <source>
        <dbReference type="SAM" id="MobiDB-lite"/>
    </source>
</evidence>
<sequence>MMKLDMTKNEGGQEGSVKPSTHYKGGEGGVTVATLCDRVIVLAFPRSLAPSAPPNILHRHGMLSRVTPGPARRVLGRRQAKVVFCLA</sequence>
<dbReference type="Proteomes" id="UP000324222">
    <property type="component" value="Unassembled WGS sequence"/>
</dbReference>
<evidence type="ECO:0000313" key="3">
    <source>
        <dbReference type="Proteomes" id="UP000324222"/>
    </source>
</evidence>
<accession>A0A5B7GDC3</accession>
<comment type="caution">
    <text evidence="2">The sequence shown here is derived from an EMBL/GenBank/DDBJ whole genome shotgun (WGS) entry which is preliminary data.</text>
</comment>
<feature type="region of interest" description="Disordered" evidence="1">
    <location>
        <begin position="1"/>
        <end position="24"/>
    </location>
</feature>
<evidence type="ECO:0000313" key="2">
    <source>
        <dbReference type="EMBL" id="MPC54504.1"/>
    </source>
</evidence>
<keyword evidence="3" id="KW-1185">Reference proteome</keyword>
<reference evidence="2 3" key="1">
    <citation type="submission" date="2019-05" db="EMBL/GenBank/DDBJ databases">
        <title>Another draft genome of Portunus trituberculatus and its Hox gene families provides insights of decapod evolution.</title>
        <authorList>
            <person name="Jeong J.-H."/>
            <person name="Song I."/>
            <person name="Kim S."/>
            <person name="Choi T."/>
            <person name="Kim D."/>
            <person name="Ryu S."/>
            <person name="Kim W."/>
        </authorList>
    </citation>
    <scope>NUCLEOTIDE SEQUENCE [LARGE SCALE GENOMIC DNA]</scope>
    <source>
        <tissue evidence="2">Muscle</tissue>
    </source>
</reference>
<gene>
    <name evidence="2" type="ORF">E2C01_048423</name>
</gene>
<proteinExistence type="predicted"/>
<name>A0A5B7GDC3_PORTR</name>
<organism evidence="2 3">
    <name type="scientific">Portunus trituberculatus</name>
    <name type="common">Swimming crab</name>
    <name type="synonym">Neptunus trituberculatus</name>
    <dbReference type="NCBI Taxonomy" id="210409"/>
    <lineage>
        <taxon>Eukaryota</taxon>
        <taxon>Metazoa</taxon>
        <taxon>Ecdysozoa</taxon>
        <taxon>Arthropoda</taxon>
        <taxon>Crustacea</taxon>
        <taxon>Multicrustacea</taxon>
        <taxon>Malacostraca</taxon>
        <taxon>Eumalacostraca</taxon>
        <taxon>Eucarida</taxon>
        <taxon>Decapoda</taxon>
        <taxon>Pleocyemata</taxon>
        <taxon>Brachyura</taxon>
        <taxon>Eubrachyura</taxon>
        <taxon>Portunoidea</taxon>
        <taxon>Portunidae</taxon>
        <taxon>Portuninae</taxon>
        <taxon>Portunus</taxon>
    </lineage>
</organism>
<protein>
    <submittedName>
        <fullName evidence="2">Uncharacterized protein</fullName>
    </submittedName>
</protein>
<dbReference type="EMBL" id="VSRR010012403">
    <property type="protein sequence ID" value="MPC54504.1"/>
    <property type="molecule type" value="Genomic_DNA"/>
</dbReference>